<evidence type="ECO:0000313" key="12">
    <source>
        <dbReference type="EMBL" id="COW13349.1"/>
    </source>
</evidence>
<dbReference type="AlphaFoldDB" id="A0A0E8NJE7"/>
<evidence type="ECO:0000313" key="6">
    <source>
        <dbReference type="EMBL" id="CKS03379.1"/>
    </source>
</evidence>
<evidence type="ECO:0000313" key="30">
    <source>
        <dbReference type="Proteomes" id="UP000189452"/>
    </source>
</evidence>
<evidence type="ECO:0000313" key="7">
    <source>
        <dbReference type="EMBL" id="CKS88076.1"/>
    </source>
</evidence>
<dbReference type="EMBL" id="LWDQ01000001">
    <property type="protein sequence ID" value="OMH61068.1"/>
    <property type="molecule type" value="Genomic_DNA"/>
</dbReference>
<organism evidence="14 18">
    <name type="scientific">Mycobacterium tuberculosis</name>
    <dbReference type="NCBI Taxonomy" id="1773"/>
    <lineage>
        <taxon>Bacteria</taxon>
        <taxon>Bacillati</taxon>
        <taxon>Actinomycetota</taxon>
        <taxon>Actinomycetes</taxon>
        <taxon>Mycobacteriales</taxon>
        <taxon>Mycobacteriaceae</taxon>
        <taxon>Mycobacterium</taxon>
        <taxon>Mycobacterium tuberculosis complex</taxon>
    </lineage>
</organism>
<dbReference type="Proteomes" id="UP000050164">
    <property type="component" value="Unassembled WGS sequence"/>
</dbReference>
<dbReference type="Proteomes" id="UP000046680">
    <property type="component" value="Unassembled WGS sequence"/>
</dbReference>
<dbReference type="Proteomes" id="UP000049023">
    <property type="component" value="Unassembled WGS sequence"/>
</dbReference>
<reference evidence="11" key="3">
    <citation type="submission" date="2015-03" db="EMBL/GenBank/DDBJ databases">
        <authorList>
            <person name="Murphy D."/>
        </authorList>
    </citation>
    <scope>NUCLEOTIDE SEQUENCE [LARGE SCALE GENOMIC DNA]</scope>
    <source>
        <strain evidence="11">K00500041</strain>
    </source>
</reference>
<dbReference type="EMBL" id="CQQC01001692">
    <property type="protein sequence ID" value="CNW16808.1"/>
    <property type="molecule type" value="Genomic_DNA"/>
</dbReference>
<proteinExistence type="predicted"/>
<evidence type="ECO:0000313" key="14">
    <source>
        <dbReference type="EMBL" id="COX27917.1"/>
    </source>
</evidence>
<evidence type="ECO:0000313" key="4">
    <source>
        <dbReference type="EMBL" id="CFR68276.1"/>
    </source>
</evidence>
<evidence type="ECO:0000313" key="13">
    <source>
        <dbReference type="EMBL" id="COW27202.1"/>
    </source>
</evidence>
<dbReference type="EMBL" id="COPH01000026">
    <property type="protein sequence ID" value="CLW69150.1"/>
    <property type="molecule type" value="Genomic_DNA"/>
</dbReference>
<gene>
    <name evidence="15" type="ORF">A4S10_03257</name>
    <name evidence="16" type="ORF">DKC2_3316</name>
    <name evidence="4" type="ORF">ERS007657_00631</name>
    <name evidence="9" type="ORF">ERS007661_03619</name>
    <name evidence="13" type="ORF">ERS007679_03521</name>
    <name evidence="2" type="ORF">ERS007681_03671</name>
    <name evidence="3" type="ORF">ERS007688_03254</name>
    <name evidence="11" type="ORF">ERS007703_02825</name>
    <name evidence="10" type="ORF">ERS007720_01044</name>
    <name evidence="14" type="ORF">ERS007739_00992</name>
    <name evidence="12" type="ORF">ERS007741_01586</name>
    <name evidence="7" type="ORF">ERS027646_02619</name>
    <name evidence="6" type="ORF">ERS027659_02546</name>
    <name evidence="5" type="ORF">ERS027661_00378</name>
    <name evidence="8" type="ORF">ERS094118_03080</name>
</gene>
<evidence type="ECO:0000313" key="18">
    <source>
        <dbReference type="Proteomes" id="UP000039021"/>
    </source>
</evidence>
<dbReference type="Proteomes" id="UP000038802">
    <property type="component" value="Unassembled WGS sequence"/>
</dbReference>
<evidence type="ECO:0000313" key="2">
    <source>
        <dbReference type="EMBL" id="CFE44628.1"/>
    </source>
</evidence>
<dbReference type="PATRIC" id="fig|1773.2383.peg.3621"/>
<dbReference type="Proteomes" id="UP000189452">
    <property type="component" value="Chromosome"/>
</dbReference>
<evidence type="ECO:0000313" key="25">
    <source>
        <dbReference type="Proteomes" id="UP000048600"/>
    </source>
</evidence>
<dbReference type="EMBL" id="CSAE01000335">
    <property type="protein sequence ID" value="COW12412.1"/>
    <property type="molecule type" value="Genomic_DNA"/>
</dbReference>
<dbReference type="EMBL" id="CGCX01000145">
    <property type="protein sequence ID" value="CFR68276.1"/>
    <property type="molecule type" value="Genomic_DNA"/>
</dbReference>
<evidence type="ECO:0000256" key="1">
    <source>
        <dbReference type="SAM" id="MobiDB-lite"/>
    </source>
</evidence>
<dbReference type="Proteomes" id="UP000046947">
    <property type="component" value="Unassembled WGS sequence"/>
</dbReference>
<accession>A0A0E8NJE7</accession>
<evidence type="ECO:0000313" key="21">
    <source>
        <dbReference type="Proteomes" id="UP000045842"/>
    </source>
</evidence>
<dbReference type="Proteomes" id="UP000039021">
    <property type="component" value="Unassembled WGS sequence"/>
</dbReference>
<evidence type="ECO:0000313" key="17">
    <source>
        <dbReference type="Proteomes" id="UP000038802"/>
    </source>
</evidence>
<evidence type="ECO:0000313" key="19">
    <source>
        <dbReference type="Proteomes" id="UP000039217"/>
    </source>
</evidence>
<evidence type="ECO:0000313" key="5">
    <source>
        <dbReference type="EMBL" id="CKQ97304.1"/>
    </source>
</evidence>
<protein>
    <submittedName>
        <fullName evidence="14">Uncharacterized protein</fullName>
    </submittedName>
</protein>
<evidence type="ECO:0000313" key="31">
    <source>
        <dbReference type="Proteomes" id="UP000300237"/>
    </source>
</evidence>
<evidence type="ECO:0000313" key="16">
    <source>
        <dbReference type="EMBL" id="VCU51409.1"/>
    </source>
</evidence>
<sequence>MHTSLRVTGVLPDRLLNQRFDVAGVEVDQPGGQPVTVVFAEGGCELAGEVVDVLASVVEVHDRGGFGQDRGGQVPDPGGAIPRPQVRQW</sequence>
<dbReference type="Proteomes" id="UP000044938">
    <property type="component" value="Unassembled WGS sequence"/>
</dbReference>
<evidence type="ECO:0000313" key="28">
    <source>
        <dbReference type="Proteomes" id="UP000050139"/>
    </source>
</evidence>
<reference evidence="14 28" key="2">
    <citation type="submission" date="2015-03" db="EMBL/GenBank/DDBJ databases">
        <authorList>
            <consortium name="Pathogen Informatics"/>
            <person name="Murphy D."/>
        </authorList>
    </citation>
    <scope>NUCLEOTIDE SEQUENCE</scope>
    <source>
        <strain evidence="8 28">0268S</strain>
        <strain evidence="14">N09902308</strain>
    </source>
</reference>
<dbReference type="EMBL" id="CFOH01000672">
    <property type="protein sequence ID" value="CFE65344.1"/>
    <property type="molecule type" value="Genomic_DNA"/>
</dbReference>
<dbReference type="Proteomes" id="UP000039217">
    <property type="component" value="Unassembled WGS sequence"/>
</dbReference>
<dbReference type="Proteomes" id="UP000048948">
    <property type="component" value="Unassembled WGS sequence"/>
</dbReference>
<evidence type="ECO:0000313" key="29">
    <source>
        <dbReference type="Proteomes" id="UP000050164"/>
    </source>
</evidence>
<dbReference type="EMBL" id="CSAD01000659">
    <property type="protein sequence ID" value="COW27202.1"/>
    <property type="molecule type" value="Genomic_DNA"/>
</dbReference>
<feature type="region of interest" description="Disordered" evidence="1">
    <location>
        <begin position="64"/>
        <end position="89"/>
    </location>
</feature>
<reference evidence="16 31" key="6">
    <citation type="submission" date="2018-08" db="EMBL/GenBank/DDBJ databases">
        <authorList>
            <person name="Fokvardsen B D."/>
            <person name="Norman A."/>
        </authorList>
    </citation>
    <scope>NUCLEOTIDE SEQUENCE [LARGE SCALE GENOMIC DNA]</scope>
    <source>
        <strain evidence="16 31">DKC2</strain>
    </source>
</reference>
<dbReference type="Proteomes" id="UP000300237">
    <property type="component" value="Chromosome"/>
</dbReference>
<dbReference type="EMBL" id="CSAJ01000092">
    <property type="protein sequence ID" value="COV84776.1"/>
    <property type="molecule type" value="Genomic_DNA"/>
</dbReference>
<dbReference type="Proteomes" id="UP000045842">
    <property type="component" value="Unassembled WGS sequence"/>
</dbReference>
<dbReference type="EMBL" id="CHKL01000142">
    <property type="protein sequence ID" value="COW13349.1"/>
    <property type="molecule type" value="Genomic_DNA"/>
</dbReference>
<evidence type="ECO:0000313" key="26">
    <source>
        <dbReference type="Proteomes" id="UP000048948"/>
    </source>
</evidence>
<dbReference type="Proteomes" id="UP000048600">
    <property type="component" value="Unassembled WGS sequence"/>
</dbReference>
<reference evidence="15 30" key="4">
    <citation type="submission" date="2016-04" db="EMBL/GenBank/DDBJ databases">
        <authorList>
            <person name="Bigi M."/>
            <person name="Bigi F."/>
            <person name="Soria M.A."/>
        </authorList>
    </citation>
    <scope>NUCLEOTIDE SEQUENCE [LARGE SCALE GENOMIC DNA]</scope>
    <source>
        <strain evidence="15 30">6548</strain>
    </source>
</reference>
<dbReference type="EMBL" id="CNFT01000619">
    <property type="protein sequence ID" value="CKS03379.1"/>
    <property type="molecule type" value="Genomic_DNA"/>
</dbReference>
<evidence type="ECO:0000313" key="8">
    <source>
        <dbReference type="EMBL" id="CLW69150.1"/>
    </source>
</evidence>
<evidence type="ECO:0000313" key="11">
    <source>
        <dbReference type="EMBL" id="COW12412.1"/>
    </source>
</evidence>
<reference evidence="15 30" key="5">
    <citation type="submission" date="2017-02" db="EMBL/GenBank/DDBJ databases">
        <title>Protein polymorphisms may explain contrasting epidemiological fitness of two variants of a multidrug-resistant Mycobacterium tuberculosis strain.</title>
        <authorList>
            <person name="Bigi M.M."/>
            <person name="Lopez B."/>
            <person name="Blanco F.C."/>
            <person name="Sasiain M.C."/>
            <person name="De La Barrera S."/>
            <person name="Ritacco V."/>
            <person name="Bigi F."/>
            <person name="Soria M.A."/>
        </authorList>
    </citation>
    <scope>NUCLEOTIDE SEQUENCE [LARGE SCALE GENOMIC DNA]</scope>
    <source>
        <strain evidence="15 30">6548</strain>
    </source>
</reference>
<evidence type="ECO:0000313" key="20">
    <source>
        <dbReference type="Proteomes" id="UP000044938"/>
    </source>
</evidence>
<evidence type="ECO:0000313" key="9">
    <source>
        <dbReference type="EMBL" id="CNW16808.1"/>
    </source>
</evidence>
<reference evidence="17 18" key="1">
    <citation type="submission" date="2015-03" db="EMBL/GenBank/DDBJ databases">
        <authorList>
            <consortium name="Pathogen Informatics"/>
        </authorList>
    </citation>
    <scope>NUCLEOTIDE SEQUENCE [LARGE SCALE GENOMIC DNA]</scope>
    <source>
        <strain evidence="7 26">Bir 172</strain>
        <strain evidence="6 29">Bir 185</strain>
        <strain evidence="5 27">Bir 187</strain>
        <strain evidence="4 22">C09601061</strain>
        <strain evidence="9 19">D00501624</strain>
        <strain evidence="13 21">G09801536</strain>
        <strain evidence="2 24">G09901357</strain>
        <strain evidence="3 23">H09601792</strain>
        <strain evidence="17">K00500041</strain>
        <strain evidence="10 20">M09401471</strain>
        <strain evidence="18">N09902308</strain>
        <strain evidence="12 25">P00601463</strain>
    </source>
</reference>
<evidence type="ECO:0000313" key="23">
    <source>
        <dbReference type="Proteomes" id="UP000046947"/>
    </source>
</evidence>
<dbReference type="Proteomes" id="UP000048289">
    <property type="component" value="Unassembled WGS sequence"/>
</dbReference>
<dbReference type="Proteomes" id="UP000050139">
    <property type="component" value="Unassembled WGS sequence"/>
</dbReference>
<evidence type="ECO:0000313" key="10">
    <source>
        <dbReference type="EMBL" id="COV84776.1"/>
    </source>
</evidence>
<dbReference type="EMBL" id="CNGE01000504">
    <property type="protein sequence ID" value="CKS88076.1"/>
    <property type="molecule type" value="Genomic_DNA"/>
</dbReference>
<dbReference type="EMBL" id="CFOE01000675">
    <property type="protein sequence ID" value="CFE44628.1"/>
    <property type="molecule type" value="Genomic_DNA"/>
</dbReference>
<dbReference type="EMBL" id="CSBK01000337">
    <property type="protein sequence ID" value="COX27917.1"/>
    <property type="molecule type" value="Genomic_DNA"/>
</dbReference>
<evidence type="ECO:0000313" key="24">
    <source>
        <dbReference type="Proteomes" id="UP000048289"/>
    </source>
</evidence>
<dbReference type="EMBL" id="CNFU01000041">
    <property type="protein sequence ID" value="CKQ97304.1"/>
    <property type="molecule type" value="Genomic_DNA"/>
</dbReference>
<evidence type="ECO:0000313" key="22">
    <source>
        <dbReference type="Proteomes" id="UP000046680"/>
    </source>
</evidence>
<evidence type="ECO:0000313" key="15">
    <source>
        <dbReference type="EMBL" id="OMH61068.1"/>
    </source>
</evidence>
<dbReference type="EMBL" id="LR027516">
    <property type="protein sequence ID" value="VCU51409.1"/>
    <property type="molecule type" value="Genomic_DNA"/>
</dbReference>
<evidence type="ECO:0000313" key="27">
    <source>
        <dbReference type="Proteomes" id="UP000049023"/>
    </source>
</evidence>
<evidence type="ECO:0000313" key="3">
    <source>
        <dbReference type="EMBL" id="CFE65344.1"/>
    </source>
</evidence>
<name>A0A0E8NJE7_MYCTX</name>